<dbReference type="EMBL" id="CP068985">
    <property type="protein sequence ID" value="QYC37846.1"/>
    <property type="molecule type" value="Genomic_DNA"/>
</dbReference>
<dbReference type="SMART" id="SM01006">
    <property type="entry name" value="AlcB"/>
    <property type="match status" value="1"/>
</dbReference>
<feature type="domain" description="Acyltransferase MbtK/IucB-like conserved" evidence="5">
    <location>
        <begin position="33"/>
        <end position="81"/>
    </location>
</feature>
<evidence type="ECO:0000256" key="2">
    <source>
        <dbReference type="ARBA" id="ARBA00005102"/>
    </source>
</evidence>
<dbReference type="PANTHER" id="PTHR31438">
    <property type="entry name" value="LYSINE N-ACYLTRANSFERASE C17G9.06C-RELATED"/>
    <property type="match status" value="1"/>
</dbReference>
<comment type="pathway">
    <text evidence="2">Siderophore biosynthesis; mycobactin biosynthesis.</text>
</comment>
<evidence type="ECO:0000313" key="7">
    <source>
        <dbReference type="Proteomes" id="UP000824681"/>
    </source>
</evidence>
<dbReference type="Pfam" id="PF13523">
    <property type="entry name" value="Acetyltransf_8"/>
    <property type="match status" value="1"/>
</dbReference>
<evidence type="ECO:0000256" key="1">
    <source>
        <dbReference type="ARBA" id="ARBA00003818"/>
    </source>
</evidence>
<dbReference type="InterPro" id="IPR019432">
    <property type="entry name" value="Acyltransferase_MbtK/IucB-like"/>
</dbReference>
<sequence>MSPDLPTLPPTSPARRAAVHEQVIGGFGTVRVVPLDPAADLDVIYPWVTEERARFWGMLDATRERVLELYEFVDTLDSHHAYLLHRDDRPVALFQSYDPEFDPVGECYDVQPGDYGIHLMIGPVADKPEPGFTGALLTAFLTYVLADPARKRIVAEPDARNDKAIARLVRAGFVLGPEIDLPEKRARLAFLSRETFEQRHQR</sequence>
<dbReference type="RefSeq" id="WP_020542448.1">
    <property type="nucleotide sequence ID" value="NZ_CP068985.1"/>
</dbReference>
<evidence type="ECO:0000259" key="5">
    <source>
        <dbReference type="SMART" id="SM01006"/>
    </source>
</evidence>
<organism evidence="6 7">
    <name type="scientific">Nonomuraea coxensis DSM 45129</name>
    <dbReference type="NCBI Taxonomy" id="1122611"/>
    <lineage>
        <taxon>Bacteria</taxon>
        <taxon>Bacillati</taxon>
        <taxon>Actinomycetota</taxon>
        <taxon>Actinomycetes</taxon>
        <taxon>Streptosporangiales</taxon>
        <taxon>Streptosporangiaceae</taxon>
        <taxon>Nonomuraea</taxon>
    </lineage>
</organism>
<dbReference type="Proteomes" id="UP000824681">
    <property type="component" value="Chromosome"/>
</dbReference>
<evidence type="ECO:0000256" key="4">
    <source>
        <dbReference type="ARBA" id="ARBA00031122"/>
    </source>
</evidence>
<evidence type="ECO:0000313" key="6">
    <source>
        <dbReference type="EMBL" id="QYC37846.1"/>
    </source>
</evidence>
<dbReference type="InterPro" id="IPR016181">
    <property type="entry name" value="Acyl_CoA_acyltransferase"/>
</dbReference>
<protein>
    <recommendedName>
        <fullName evidence="3">Lysine N-acyltransferase MbtK</fullName>
    </recommendedName>
    <alternativeName>
        <fullName evidence="4">Mycobactin synthase protein K</fullName>
    </alternativeName>
</protein>
<evidence type="ECO:0000256" key="3">
    <source>
        <dbReference type="ARBA" id="ARBA00020586"/>
    </source>
</evidence>
<proteinExistence type="predicted"/>
<keyword evidence="6" id="KW-0808">Transferase</keyword>
<dbReference type="Gene3D" id="3.40.630.30">
    <property type="match status" value="1"/>
</dbReference>
<gene>
    <name evidence="6" type="primary">iucB</name>
    <name evidence="6" type="ORF">Nocox_01060</name>
</gene>
<dbReference type="SUPFAM" id="SSF55729">
    <property type="entry name" value="Acyl-CoA N-acyltransferases (Nat)"/>
    <property type="match status" value="1"/>
</dbReference>
<dbReference type="PANTHER" id="PTHR31438:SF1">
    <property type="entry name" value="LYSINE N-ACYLTRANSFERASE C17G9.06C-RELATED"/>
    <property type="match status" value="1"/>
</dbReference>
<comment type="function">
    <text evidence="1">Acyltransferase required for the direct transfer of medium- to long-chain fatty acyl moieties from a carrier protein (MbtL) on to the epsilon-amino group of lysine residue in the mycobactin core.</text>
</comment>
<reference evidence="6 7" key="1">
    <citation type="journal article" date="2021" name="ACS Chem. Biol.">
        <title>Genomic-Led Discovery of a Novel Glycopeptide Antibiotic by Nonomuraea coxensis DSM 45129.</title>
        <authorList>
            <person name="Yushchuk O."/>
            <person name="Vior N.M."/>
            <person name="Andreo-Vidal A."/>
            <person name="Berini F."/>
            <person name="Ruckert C."/>
            <person name="Busche T."/>
            <person name="Binda E."/>
            <person name="Kalinowski J."/>
            <person name="Truman A.W."/>
            <person name="Marinelli F."/>
        </authorList>
    </citation>
    <scope>NUCLEOTIDE SEQUENCE [LARGE SCALE GENOMIC DNA]</scope>
    <source>
        <strain evidence="6 7">DSM 45129</strain>
    </source>
</reference>
<dbReference type="GO" id="GO:0050133">
    <property type="term" value="F:N6-hydroxylysine O-acetyltransferase activity"/>
    <property type="evidence" value="ECO:0007669"/>
    <property type="project" value="UniProtKB-EC"/>
</dbReference>
<keyword evidence="7" id="KW-1185">Reference proteome</keyword>
<name>A0ABX8TSZ4_9ACTN</name>
<accession>A0ABX8TSZ4</accession>
<keyword evidence="6" id="KW-0012">Acyltransferase</keyword>